<dbReference type="STRING" id="679200.HMPREF9333_01781"/>
<sequence>MISLMEILFEEDKTTEEIAEIMQFDLRQSDYYYNAGKYLCLFEKKDVADEEKTVKKISLSKLGKDTVKLRYKERQLKLVSFILEHEIFNRLFIKVYNSGELPTKEEIQNIMRKNNVCNDGQIVRRSSSVYSWLKCIFNLQNI</sequence>
<protein>
    <recommendedName>
        <fullName evidence="1">DUF7226 domain-containing protein</fullName>
    </recommendedName>
</protein>
<organism evidence="2 3">
    <name type="scientific">Johnsonella ignava ATCC 51276</name>
    <dbReference type="NCBI Taxonomy" id="679200"/>
    <lineage>
        <taxon>Bacteria</taxon>
        <taxon>Bacillati</taxon>
        <taxon>Bacillota</taxon>
        <taxon>Clostridia</taxon>
        <taxon>Lachnospirales</taxon>
        <taxon>Lachnospiraceae</taxon>
        <taxon>Johnsonella</taxon>
    </lineage>
</organism>
<dbReference type="PATRIC" id="fig|679200.3.peg.1885"/>
<comment type="caution">
    <text evidence="2">The sequence shown here is derived from an EMBL/GenBank/DDBJ whole genome shotgun (WGS) entry which is preliminary data.</text>
</comment>
<dbReference type="EMBL" id="ACZL01000030">
    <property type="protein sequence ID" value="EHI55062.1"/>
    <property type="molecule type" value="Genomic_DNA"/>
</dbReference>
<dbReference type="AlphaFoldDB" id="G5GJP1"/>
<dbReference type="Proteomes" id="UP000003011">
    <property type="component" value="Unassembled WGS sequence"/>
</dbReference>
<evidence type="ECO:0000313" key="2">
    <source>
        <dbReference type="EMBL" id="EHI55062.1"/>
    </source>
</evidence>
<reference evidence="2 3" key="1">
    <citation type="submission" date="2011-08" db="EMBL/GenBank/DDBJ databases">
        <title>The Genome Sequence of Johnsonella ignava ATCC 51276.</title>
        <authorList>
            <consortium name="The Broad Institute Genome Sequencing Platform"/>
            <person name="Earl A."/>
            <person name="Ward D."/>
            <person name="Feldgarden M."/>
            <person name="Gevers D."/>
            <person name="Izard J."/>
            <person name="Blanton J.M."/>
            <person name="Baranova O.V."/>
            <person name="Dewhirst F.E."/>
            <person name="Young S.K."/>
            <person name="Zeng Q."/>
            <person name="Gargeya S."/>
            <person name="Fitzgerald M."/>
            <person name="Haas B."/>
            <person name="Abouelleil A."/>
            <person name="Alvarado L."/>
            <person name="Arachchi H.M."/>
            <person name="Berlin A."/>
            <person name="Brown A."/>
            <person name="Chapman S.B."/>
            <person name="Chen Z."/>
            <person name="Dunbar C."/>
            <person name="Freedman E."/>
            <person name="Gearin G."/>
            <person name="Gellesch M."/>
            <person name="Goldberg J."/>
            <person name="Griggs A."/>
            <person name="Gujja S."/>
            <person name="Heiman D."/>
            <person name="Howarth C."/>
            <person name="Larson L."/>
            <person name="Lui A."/>
            <person name="MacDonald P.J.P."/>
            <person name="Montmayeur A."/>
            <person name="Murphy C."/>
            <person name="Neiman D."/>
            <person name="Pearson M."/>
            <person name="Priest M."/>
            <person name="Roberts A."/>
            <person name="Saif S."/>
            <person name="Shea T."/>
            <person name="Shenoy N."/>
            <person name="Sisk P."/>
            <person name="Stolte C."/>
            <person name="Sykes S."/>
            <person name="Wortman J."/>
            <person name="Nusbaum C."/>
            <person name="Birren B."/>
        </authorList>
    </citation>
    <scope>NUCLEOTIDE SEQUENCE [LARGE SCALE GENOMIC DNA]</scope>
    <source>
        <strain evidence="2 3">ATCC 51276</strain>
    </source>
</reference>
<evidence type="ECO:0000313" key="3">
    <source>
        <dbReference type="Proteomes" id="UP000003011"/>
    </source>
</evidence>
<dbReference type="HOGENOM" id="CLU_1813218_0_0_9"/>
<proteinExistence type="predicted"/>
<name>G5GJP1_9FIRM</name>
<gene>
    <name evidence="2" type="ORF">HMPREF9333_01781</name>
</gene>
<keyword evidence="3" id="KW-1185">Reference proteome</keyword>
<dbReference type="Pfam" id="PF23871">
    <property type="entry name" value="DUF7226"/>
    <property type="match status" value="1"/>
</dbReference>
<dbReference type="eggNOG" id="ENOG502Z88T">
    <property type="taxonomic scope" value="Bacteria"/>
</dbReference>
<accession>G5GJP1</accession>
<evidence type="ECO:0000259" key="1">
    <source>
        <dbReference type="Pfam" id="PF23871"/>
    </source>
</evidence>
<feature type="domain" description="DUF7226" evidence="1">
    <location>
        <begin position="2"/>
        <end position="140"/>
    </location>
</feature>
<dbReference type="InterPro" id="IPR055650">
    <property type="entry name" value="DUF7226"/>
</dbReference>